<dbReference type="AlphaFoldDB" id="A0AAV7V0I6"/>
<feature type="coiled-coil region" evidence="1">
    <location>
        <begin position="93"/>
        <end position="120"/>
    </location>
</feature>
<sequence length="156" mass="17593">MDKTQLKLQFDLWKAPGVQDEEAASLGDGGKESGTEVDTDLKHTLEAVQQSLTKIDTLTFRMDRMSERLYKRSEPLDMVEWRVSEAEDEQVTVTAAQKQLDKLLLTLQAKEEDLEAHSRRNNLSHHFHRPEGTAAIPEARVAQGGHIANPMGRTLM</sequence>
<protein>
    <submittedName>
        <fullName evidence="2">Uncharacterized protein</fullName>
    </submittedName>
</protein>
<dbReference type="Proteomes" id="UP001066276">
    <property type="component" value="Chromosome 2_2"/>
</dbReference>
<gene>
    <name evidence="2" type="ORF">NDU88_003424</name>
</gene>
<evidence type="ECO:0000313" key="2">
    <source>
        <dbReference type="EMBL" id="KAJ1194129.1"/>
    </source>
</evidence>
<evidence type="ECO:0000256" key="1">
    <source>
        <dbReference type="SAM" id="Coils"/>
    </source>
</evidence>
<name>A0AAV7V0I6_PLEWA</name>
<proteinExistence type="predicted"/>
<reference evidence="2" key="1">
    <citation type="journal article" date="2022" name="bioRxiv">
        <title>Sequencing and chromosome-scale assembly of the giantPleurodeles waltlgenome.</title>
        <authorList>
            <person name="Brown T."/>
            <person name="Elewa A."/>
            <person name="Iarovenko S."/>
            <person name="Subramanian E."/>
            <person name="Araus A.J."/>
            <person name="Petzold A."/>
            <person name="Susuki M."/>
            <person name="Suzuki K.-i.T."/>
            <person name="Hayashi T."/>
            <person name="Toyoda A."/>
            <person name="Oliveira C."/>
            <person name="Osipova E."/>
            <person name="Leigh N.D."/>
            <person name="Simon A."/>
            <person name="Yun M.H."/>
        </authorList>
    </citation>
    <scope>NUCLEOTIDE SEQUENCE</scope>
    <source>
        <strain evidence="2">20211129_DDA</strain>
        <tissue evidence="2">Liver</tissue>
    </source>
</reference>
<dbReference type="EMBL" id="JANPWB010000004">
    <property type="protein sequence ID" value="KAJ1194129.1"/>
    <property type="molecule type" value="Genomic_DNA"/>
</dbReference>
<accession>A0AAV7V0I6</accession>
<comment type="caution">
    <text evidence="2">The sequence shown here is derived from an EMBL/GenBank/DDBJ whole genome shotgun (WGS) entry which is preliminary data.</text>
</comment>
<keyword evidence="1" id="KW-0175">Coiled coil</keyword>
<organism evidence="2 3">
    <name type="scientific">Pleurodeles waltl</name>
    <name type="common">Iberian ribbed newt</name>
    <dbReference type="NCBI Taxonomy" id="8319"/>
    <lineage>
        <taxon>Eukaryota</taxon>
        <taxon>Metazoa</taxon>
        <taxon>Chordata</taxon>
        <taxon>Craniata</taxon>
        <taxon>Vertebrata</taxon>
        <taxon>Euteleostomi</taxon>
        <taxon>Amphibia</taxon>
        <taxon>Batrachia</taxon>
        <taxon>Caudata</taxon>
        <taxon>Salamandroidea</taxon>
        <taxon>Salamandridae</taxon>
        <taxon>Pleurodelinae</taxon>
        <taxon>Pleurodeles</taxon>
    </lineage>
</organism>
<keyword evidence="3" id="KW-1185">Reference proteome</keyword>
<evidence type="ECO:0000313" key="3">
    <source>
        <dbReference type="Proteomes" id="UP001066276"/>
    </source>
</evidence>